<dbReference type="Proteomes" id="UP000681722">
    <property type="component" value="Unassembled WGS sequence"/>
</dbReference>
<dbReference type="InterPro" id="IPR043504">
    <property type="entry name" value="Peptidase_S1_PA_chymotrypsin"/>
</dbReference>
<dbReference type="Gene3D" id="2.40.10.10">
    <property type="entry name" value="Trypsin-like serine proteases"/>
    <property type="match status" value="2"/>
</dbReference>
<dbReference type="InterPro" id="IPR051333">
    <property type="entry name" value="CLIP_Serine_Protease"/>
</dbReference>
<evidence type="ECO:0000313" key="3">
    <source>
        <dbReference type="EMBL" id="CAF3783208.1"/>
    </source>
</evidence>
<dbReference type="PRINTS" id="PR00722">
    <property type="entry name" value="CHYMOTRYPSIN"/>
</dbReference>
<dbReference type="EMBL" id="CAJOBC010003427">
    <property type="protein sequence ID" value="CAF3783208.1"/>
    <property type="molecule type" value="Genomic_DNA"/>
</dbReference>
<dbReference type="GO" id="GO:0004252">
    <property type="term" value="F:serine-type endopeptidase activity"/>
    <property type="evidence" value="ECO:0007669"/>
    <property type="project" value="InterPro"/>
</dbReference>
<dbReference type="SUPFAM" id="SSF50494">
    <property type="entry name" value="Trypsin-like serine proteases"/>
    <property type="match status" value="2"/>
</dbReference>
<accession>A0A814HLG7</accession>
<dbReference type="InterPro" id="IPR009003">
    <property type="entry name" value="Peptidase_S1_PA"/>
</dbReference>
<name>A0A814HLG7_9BILA</name>
<evidence type="ECO:0000259" key="1">
    <source>
        <dbReference type="PROSITE" id="PS50240"/>
    </source>
</evidence>
<dbReference type="OrthoDB" id="10059102at2759"/>
<dbReference type="SMART" id="SM00020">
    <property type="entry name" value="Tryp_SPc"/>
    <property type="match status" value="2"/>
</dbReference>
<dbReference type="AlphaFoldDB" id="A0A814HLG7"/>
<organism evidence="2 4">
    <name type="scientific">Didymodactylos carnosus</name>
    <dbReference type="NCBI Taxonomy" id="1234261"/>
    <lineage>
        <taxon>Eukaryota</taxon>
        <taxon>Metazoa</taxon>
        <taxon>Spiralia</taxon>
        <taxon>Gnathifera</taxon>
        <taxon>Rotifera</taxon>
        <taxon>Eurotatoria</taxon>
        <taxon>Bdelloidea</taxon>
        <taxon>Philodinida</taxon>
        <taxon>Philodinidae</taxon>
        <taxon>Didymodactylos</taxon>
    </lineage>
</organism>
<dbReference type="Pfam" id="PF00089">
    <property type="entry name" value="Trypsin"/>
    <property type="match status" value="2"/>
</dbReference>
<feature type="domain" description="Peptidase S1" evidence="1">
    <location>
        <begin position="406"/>
        <end position="640"/>
    </location>
</feature>
<proteinExistence type="predicted"/>
<dbReference type="PANTHER" id="PTHR24260">
    <property type="match status" value="1"/>
</dbReference>
<dbReference type="InterPro" id="IPR001254">
    <property type="entry name" value="Trypsin_dom"/>
</dbReference>
<dbReference type="PANTHER" id="PTHR24260:SF132">
    <property type="entry name" value="PEPTIDASE S1 DOMAIN-CONTAINING PROTEIN"/>
    <property type="match status" value="1"/>
</dbReference>
<sequence>MKTIISSPTIVVIIGTTLLLVGLALALGLSIALTPGVNGNLTLYTTTLSTTTTSTTVKTTLSTTTTTISIVVRTVPSELSDLSCNSSSSCGCQTQQPVFQNFTSAARRRRKRVVGGTSILSRFTWPWMILIGTSATWKCTGVLIGSSTVLTTASCLYQNILVSSTNTIVAYGITNATTYGTTTTSIAVQDIVFHPNFTTTTTDDLELNDIAILTLESAVPSTYPYICLSGTTITTIEPVVLTGYGSSDISDTDSGQLRQTILQTDPTCSLASTLDDVDLDAMLCAGYSDGLQDACTSDNGAPLMMYDSTFEIWNLIGLVSTPACGDSPSTIYTRISSYTDWIDDETAVTSTTTLSTTTTTISIVVRTVPSELSDLSCNSSSSCGCQTQQPVFQNFTSAARRRRKRVVGGTSILSRFTWPWMILIGTSATWKCTGVLIGSSTVLTTASCLYQNILVSSTNTIVAYGITNATTYGTTTTSIAVQDIVFHPNFTTTTTDDLELNDIAILTLESAVPSTYPYICLSGTTITTIEPVVLTGYGSSDISDTDSGQLRQTILQTDPTCSLASTLDDVDLDAMLCAGYSDGLQDACTSDNGAPLMMYDSTFEIWNLIGLVSTPACGDSPSTIYTRISSYTDWIDDETAGKYDYHTHLTHIKKYIYFIT</sequence>
<protein>
    <recommendedName>
        <fullName evidence="1">Peptidase S1 domain-containing protein</fullName>
    </recommendedName>
</protein>
<dbReference type="Proteomes" id="UP000663829">
    <property type="component" value="Unassembled WGS sequence"/>
</dbReference>
<dbReference type="InterPro" id="IPR001314">
    <property type="entry name" value="Peptidase_S1A"/>
</dbReference>
<evidence type="ECO:0000313" key="2">
    <source>
        <dbReference type="EMBL" id="CAF1011759.1"/>
    </source>
</evidence>
<comment type="caution">
    <text evidence="2">The sequence shown here is derived from an EMBL/GenBank/DDBJ whole genome shotgun (WGS) entry which is preliminary data.</text>
</comment>
<dbReference type="EMBL" id="CAJNOQ010003425">
    <property type="protein sequence ID" value="CAF1011759.1"/>
    <property type="molecule type" value="Genomic_DNA"/>
</dbReference>
<evidence type="ECO:0000313" key="4">
    <source>
        <dbReference type="Proteomes" id="UP000663829"/>
    </source>
</evidence>
<keyword evidence="4" id="KW-1185">Reference proteome</keyword>
<gene>
    <name evidence="2" type="ORF">GPM918_LOCUS14304</name>
    <name evidence="3" type="ORF">SRO942_LOCUS14308</name>
</gene>
<reference evidence="2" key="1">
    <citation type="submission" date="2021-02" db="EMBL/GenBank/DDBJ databases">
        <authorList>
            <person name="Nowell W R."/>
        </authorList>
    </citation>
    <scope>NUCLEOTIDE SEQUENCE</scope>
</reference>
<dbReference type="PROSITE" id="PS50240">
    <property type="entry name" value="TRYPSIN_DOM"/>
    <property type="match status" value="2"/>
</dbReference>
<feature type="domain" description="Peptidase S1" evidence="1">
    <location>
        <begin position="113"/>
        <end position="347"/>
    </location>
</feature>
<dbReference type="GO" id="GO:0006508">
    <property type="term" value="P:proteolysis"/>
    <property type="evidence" value="ECO:0007669"/>
    <property type="project" value="InterPro"/>
</dbReference>